<gene>
    <name evidence="3" type="ORF">BJ508DRAFT_315909</name>
</gene>
<feature type="compositionally biased region" description="Polar residues" evidence="2">
    <location>
        <begin position="1"/>
        <end position="11"/>
    </location>
</feature>
<reference evidence="3 4" key="1">
    <citation type="journal article" date="2018" name="Nat. Ecol. Evol.">
        <title>Pezizomycetes genomes reveal the molecular basis of ectomycorrhizal truffle lifestyle.</title>
        <authorList>
            <person name="Murat C."/>
            <person name="Payen T."/>
            <person name="Noel B."/>
            <person name="Kuo A."/>
            <person name="Morin E."/>
            <person name="Chen J."/>
            <person name="Kohler A."/>
            <person name="Krizsan K."/>
            <person name="Balestrini R."/>
            <person name="Da Silva C."/>
            <person name="Montanini B."/>
            <person name="Hainaut M."/>
            <person name="Levati E."/>
            <person name="Barry K.W."/>
            <person name="Belfiori B."/>
            <person name="Cichocki N."/>
            <person name="Clum A."/>
            <person name="Dockter R.B."/>
            <person name="Fauchery L."/>
            <person name="Guy J."/>
            <person name="Iotti M."/>
            <person name="Le Tacon F."/>
            <person name="Lindquist E.A."/>
            <person name="Lipzen A."/>
            <person name="Malagnac F."/>
            <person name="Mello A."/>
            <person name="Molinier V."/>
            <person name="Miyauchi S."/>
            <person name="Poulain J."/>
            <person name="Riccioni C."/>
            <person name="Rubini A."/>
            <person name="Sitrit Y."/>
            <person name="Splivallo R."/>
            <person name="Traeger S."/>
            <person name="Wang M."/>
            <person name="Zifcakova L."/>
            <person name="Wipf D."/>
            <person name="Zambonelli A."/>
            <person name="Paolocci F."/>
            <person name="Nowrousian M."/>
            <person name="Ottonello S."/>
            <person name="Baldrian P."/>
            <person name="Spatafora J.W."/>
            <person name="Henrissat B."/>
            <person name="Nagy L.G."/>
            <person name="Aury J.M."/>
            <person name="Wincker P."/>
            <person name="Grigoriev I.V."/>
            <person name="Bonfante P."/>
            <person name="Martin F.M."/>
        </authorList>
    </citation>
    <scope>NUCLEOTIDE SEQUENCE [LARGE SCALE GENOMIC DNA]</scope>
    <source>
        <strain evidence="3 4">RN42</strain>
    </source>
</reference>
<protein>
    <submittedName>
        <fullName evidence="3">Uncharacterized protein</fullName>
    </submittedName>
</protein>
<feature type="compositionally biased region" description="Low complexity" evidence="2">
    <location>
        <begin position="40"/>
        <end position="49"/>
    </location>
</feature>
<accession>A0A3N4H8Q2</accession>
<proteinExistence type="predicted"/>
<dbReference type="EMBL" id="ML119973">
    <property type="protein sequence ID" value="RPA71109.1"/>
    <property type="molecule type" value="Genomic_DNA"/>
</dbReference>
<feature type="compositionally biased region" description="Polar residues" evidence="2">
    <location>
        <begin position="270"/>
        <end position="281"/>
    </location>
</feature>
<evidence type="ECO:0000313" key="3">
    <source>
        <dbReference type="EMBL" id="RPA71109.1"/>
    </source>
</evidence>
<feature type="region of interest" description="Disordered" evidence="2">
    <location>
        <begin position="1"/>
        <end position="58"/>
    </location>
</feature>
<name>A0A3N4H8Q2_ASCIM</name>
<keyword evidence="1" id="KW-0175">Coiled coil</keyword>
<evidence type="ECO:0000313" key="4">
    <source>
        <dbReference type="Proteomes" id="UP000275078"/>
    </source>
</evidence>
<organism evidence="3 4">
    <name type="scientific">Ascobolus immersus RN42</name>
    <dbReference type="NCBI Taxonomy" id="1160509"/>
    <lineage>
        <taxon>Eukaryota</taxon>
        <taxon>Fungi</taxon>
        <taxon>Dikarya</taxon>
        <taxon>Ascomycota</taxon>
        <taxon>Pezizomycotina</taxon>
        <taxon>Pezizomycetes</taxon>
        <taxon>Pezizales</taxon>
        <taxon>Ascobolaceae</taxon>
        <taxon>Ascobolus</taxon>
    </lineage>
</organism>
<dbReference type="AlphaFoldDB" id="A0A3N4H8Q2"/>
<evidence type="ECO:0000256" key="2">
    <source>
        <dbReference type="SAM" id="MobiDB-lite"/>
    </source>
</evidence>
<sequence>MSSSIVKSTSLRKGIASTGIEETTRPLHHKSSRDNIEFPSSSSMQVRSSSKVETTHLPKKPKMAGLLADKRHRITSLNSHGHMVEYAPSPGTANSNSTTLSFIWCPTISRGVPESKHPVVAKVLHSIKVYNAVGLSFDVGLRFLSEEEKALNTGVTMVNKKCRNFMGREKDFPHIKAYIRESHLFFWEKGGGICSSGLVEFFNYTIASVPVPLVPSSFSDDVFSMGDTLPAYVETPTSETTILSRPERFREVTKEEDVPFSGDLLYEGDSQGSNPADTASDQPDAAKKPEMVQPHMYGQTQAHGYSYAHIGKNCQNFHPWSGDESESSEPSLDSYQGIFVSDGGRNESIKSTSGFSNTFKHNLRPQDVVKFKEKRFDSLVHRRPVAVLKGSCTYTRPMIESSPSPSNSSAIRHMSSYELPVAASQSAHDRQGPRDQIYTEMQLDNVIKKLRIENVNLKRKVYGLEDQLNSSQHSVLKVETYASELEAEMRKEPDEKILRMFFSESSLPKGPTSSRGRVSLNISSNISRMPIKSSPPLHTTYESERTRIQGQGIWNDYFVYNNFNARCGGYMAL</sequence>
<keyword evidence="4" id="KW-1185">Reference proteome</keyword>
<feature type="region of interest" description="Disordered" evidence="2">
    <location>
        <begin position="251"/>
        <end position="286"/>
    </location>
</feature>
<dbReference type="Proteomes" id="UP000275078">
    <property type="component" value="Unassembled WGS sequence"/>
</dbReference>
<feature type="coiled-coil region" evidence="1">
    <location>
        <begin position="440"/>
        <end position="467"/>
    </location>
</feature>
<evidence type="ECO:0000256" key="1">
    <source>
        <dbReference type="SAM" id="Coils"/>
    </source>
</evidence>